<proteinExistence type="predicted"/>
<comment type="caution">
    <text evidence="1">The sequence shown here is derived from an EMBL/GenBank/DDBJ whole genome shotgun (WGS) entry which is preliminary data.</text>
</comment>
<feature type="non-terminal residue" evidence="1">
    <location>
        <position position="30"/>
    </location>
</feature>
<organism evidence="1">
    <name type="scientific">marine sediment metagenome</name>
    <dbReference type="NCBI Taxonomy" id="412755"/>
    <lineage>
        <taxon>unclassified sequences</taxon>
        <taxon>metagenomes</taxon>
        <taxon>ecological metagenomes</taxon>
    </lineage>
</organism>
<evidence type="ECO:0000313" key="1">
    <source>
        <dbReference type="EMBL" id="GAI05578.1"/>
    </source>
</evidence>
<gene>
    <name evidence="1" type="ORF">S06H3_23247</name>
</gene>
<dbReference type="EMBL" id="BARV01012597">
    <property type="protein sequence ID" value="GAI05578.1"/>
    <property type="molecule type" value="Genomic_DNA"/>
</dbReference>
<dbReference type="AlphaFoldDB" id="X1KFY0"/>
<accession>X1KFY0</accession>
<reference evidence="1" key="1">
    <citation type="journal article" date="2014" name="Front. Microbiol.">
        <title>High frequency of phylogenetically diverse reductive dehalogenase-homologous genes in deep subseafloor sedimentary metagenomes.</title>
        <authorList>
            <person name="Kawai M."/>
            <person name="Futagami T."/>
            <person name="Toyoda A."/>
            <person name="Takaki Y."/>
            <person name="Nishi S."/>
            <person name="Hori S."/>
            <person name="Arai W."/>
            <person name="Tsubouchi T."/>
            <person name="Morono Y."/>
            <person name="Uchiyama I."/>
            <person name="Ito T."/>
            <person name="Fujiyama A."/>
            <person name="Inagaki F."/>
            <person name="Takami H."/>
        </authorList>
    </citation>
    <scope>NUCLEOTIDE SEQUENCE</scope>
    <source>
        <strain evidence="1">Expedition CK06-06</strain>
    </source>
</reference>
<protein>
    <submittedName>
        <fullName evidence="1">Uncharacterized protein</fullName>
    </submittedName>
</protein>
<sequence length="30" mass="3634">MFDYLLLCLIHIKEGTEDDLIELIETHFLR</sequence>
<name>X1KFY0_9ZZZZ</name>